<dbReference type="InterPro" id="IPR013762">
    <property type="entry name" value="Integrase-like_cat_sf"/>
</dbReference>
<organism evidence="15 16">
    <name type="scientific">Actinomadura fulvescens</name>
    <dbReference type="NCBI Taxonomy" id="46160"/>
    <lineage>
        <taxon>Bacteria</taxon>
        <taxon>Bacillati</taxon>
        <taxon>Actinomycetota</taxon>
        <taxon>Actinomycetes</taxon>
        <taxon>Streptosporangiales</taxon>
        <taxon>Thermomonosporaceae</taxon>
        <taxon>Actinomadura</taxon>
    </lineage>
</organism>
<feature type="active site" evidence="11">
    <location>
        <position position="195"/>
    </location>
</feature>
<keyword evidence="10 11" id="KW-0131">Cell cycle</keyword>
<evidence type="ECO:0000256" key="10">
    <source>
        <dbReference type="ARBA" id="ARBA00023306"/>
    </source>
</evidence>
<evidence type="ECO:0000256" key="4">
    <source>
        <dbReference type="ARBA" id="ARBA00022490"/>
    </source>
</evidence>
<dbReference type="InterPro" id="IPR023009">
    <property type="entry name" value="Tyrosine_recombinase_XerC/XerD"/>
</dbReference>
<keyword evidence="5 11" id="KW-0132">Cell division</keyword>
<evidence type="ECO:0000259" key="14">
    <source>
        <dbReference type="PROSITE" id="PS51900"/>
    </source>
</evidence>
<reference evidence="16" key="1">
    <citation type="journal article" date="2019" name="Int. J. Syst. Evol. Microbiol.">
        <title>The Global Catalogue of Microorganisms (GCM) 10K type strain sequencing project: providing services to taxonomists for standard genome sequencing and annotation.</title>
        <authorList>
            <consortium name="The Broad Institute Genomics Platform"/>
            <consortium name="The Broad Institute Genome Sequencing Center for Infectious Disease"/>
            <person name="Wu L."/>
            <person name="Ma J."/>
        </authorList>
    </citation>
    <scope>NUCLEOTIDE SEQUENCE [LARGE SCALE GENOMIC DNA]</scope>
    <source>
        <strain evidence="16">JCM 6833</strain>
    </source>
</reference>
<dbReference type="HAMAP" id="MF_01807">
    <property type="entry name" value="Recomb_XerD"/>
    <property type="match status" value="1"/>
</dbReference>
<dbReference type="SUPFAM" id="SSF56349">
    <property type="entry name" value="DNA breaking-rejoining enzymes"/>
    <property type="match status" value="1"/>
</dbReference>
<dbReference type="InterPro" id="IPR011932">
    <property type="entry name" value="Recomb_XerD"/>
</dbReference>
<dbReference type="NCBIfam" id="TIGR02225">
    <property type="entry name" value="recomb_XerD"/>
    <property type="match status" value="1"/>
</dbReference>
<gene>
    <name evidence="15" type="primary">xerD_1</name>
    <name evidence="11" type="synonym">xerD</name>
    <name evidence="15" type="ORF">GCM10010411_11460</name>
</gene>
<dbReference type="InterPro" id="IPR011010">
    <property type="entry name" value="DNA_brk_join_enz"/>
</dbReference>
<proteinExistence type="inferred from homology"/>
<evidence type="ECO:0000256" key="2">
    <source>
        <dbReference type="ARBA" id="ARBA00010450"/>
    </source>
</evidence>
<dbReference type="HAMAP" id="MF_01808">
    <property type="entry name" value="Recomb_XerC_XerD"/>
    <property type="match status" value="1"/>
</dbReference>
<protein>
    <recommendedName>
        <fullName evidence="3 11">Tyrosine recombinase XerD</fullName>
    </recommendedName>
</protein>
<feature type="active site" description="O-(3'-phospho-DNA)-tyrosine intermediate" evidence="11">
    <location>
        <position position="325"/>
    </location>
</feature>
<feature type="region of interest" description="Disordered" evidence="12">
    <location>
        <begin position="1"/>
        <end position="34"/>
    </location>
</feature>
<dbReference type="NCBIfam" id="NF001399">
    <property type="entry name" value="PRK00283.1"/>
    <property type="match status" value="1"/>
</dbReference>
<sequence>MGHVPCPPPRPEEVPQLSPSTTGRYAERTPAGPETGLASAVRTYLGHLAVERGLAANTLSSYRRDLRRYVTVLAGRGRDALDQVTEDDVRAFLVGLREGDEEHPPLAAGSAARAVVAVRGLHRFALREGLAPGDPARDVKPPTPPRRLPKAISLDDVERLLAAAGAAGDSGGPAEAARGLRDSALLELLYGSGARISEAVGLDVDDLDLDEGFARVSGKGGKTRVVPIGDYARRAVEAYLVRARPELAKAGRGGPALFLNARGGRLSRQGAWMVLRAAAERAGLSDVSPHTLRHSFATHLLDGGADVRVVQELLGHASVTTTQVYTLVTVQLLREVYATSHPRARDG</sequence>
<evidence type="ECO:0000256" key="11">
    <source>
        <dbReference type="HAMAP-Rule" id="MF_01807"/>
    </source>
</evidence>
<evidence type="ECO:0000256" key="8">
    <source>
        <dbReference type="ARBA" id="ARBA00023125"/>
    </source>
</evidence>
<feature type="active site" evidence="11">
    <location>
        <position position="316"/>
    </location>
</feature>
<comment type="function">
    <text evidence="11">Site-specific tyrosine recombinase, which acts by catalyzing the cutting and rejoining of the recombining DNA molecules. The XerC-XerD complex is essential to convert dimers of the bacterial chromosome into monomers to permit their segregation at cell division. It also contributes to the segregational stability of plasmids.</text>
</comment>
<keyword evidence="9 11" id="KW-0233">DNA recombination</keyword>
<dbReference type="InterPro" id="IPR004107">
    <property type="entry name" value="Integrase_SAM-like_N"/>
</dbReference>
<feature type="active site" evidence="11">
    <location>
        <position position="219"/>
    </location>
</feature>
<comment type="subunit">
    <text evidence="11">Forms a cyclic heterotetrameric complex composed of two molecules of XerC and two molecules of XerD.</text>
</comment>
<evidence type="ECO:0000256" key="1">
    <source>
        <dbReference type="ARBA" id="ARBA00004496"/>
    </source>
</evidence>
<dbReference type="InterPro" id="IPR002104">
    <property type="entry name" value="Integrase_catalytic"/>
</dbReference>
<feature type="domain" description="Core-binding (CB)" evidence="14">
    <location>
        <begin position="35"/>
        <end position="126"/>
    </location>
</feature>
<evidence type="ECO:0000256" key="5">
    <source>
        <dbReference type="ARBA" id="ARBA00022618"/>
    </source>
</evidence>
<dbReference type="Proteomes" id="UP001501509">
    <property type="component" value="Unassembled WGS sequence"/>
</dbReference>
<evidence type="ECO:0000256" key="3">
    <source>
        <dbReference type="ARBA" id="ARBA00015810"/>
    </source>
</evidence>
<dbReference type="InterPro" id="IPR044068">
    <property type="entry name" value="CB"/>
</dbReference>
<comment type="subcellular location">
    <subcellularLocation>
        <location evidence="1 11">Cytoplasm</location>
    </subcellularLocation>
</comment>
<name>A0ABP6BPF2_9ACTN</name>
<keyword evidence="8 11" id="KW-0238">DNA-binding</keyword>
<evidence type="ECO:0000256" key="7">
    <source>
        <dbReference type="ARBA" id="ARBA00022908"/>
    </source>
</evidence>
<accession>A0ABP6BPF2</accession>
<dbReference type="PANTHER" id="PTHR30349">
    <property type="entry name" value="PHAGE INTEGRASE-RELATED"/>
    <property type="match status" value="1"/>
</dbReference>
<dbReference type="Pfam" id="PF00589">
    <property type="entry name" value="Phage_integrase"/>
    <property type="match status" value="1"/>
</dbReference>
<dbReference type="InterPro" id="IPR050090">
    <property type="entry name" value="Tyrosine_recombinase_XerCD"/>
</dbReference>
<comment type="caution">
    <text evidence="15">The sequence shown here is derived from an EMBL/GenBank/DDBJ whole genome shotgun (WGS) entry which is preliminary data.</text>
</comment>
<evidence type="ECO:0000256" key="9">
    <source>
        <dbReference type="ARBA" id="ARBA00023172"/>
    </source>
</evidence>
<dbReference type="Pfam" id="PF02899">
    <property type="entry name" value="Phage_int_SAM_1"/>
    <property type="match status" value="1"/>
</dbReference>
<feature type="active site" evidence="11">
    <location>
        <position position="290"/>
    </location>
</feature>
<dbReference type="PROSITE" id="PS51900">
    <property type="entry name" value="CB"/>
    <property type="match status" value="1"/>
</dbReference>
<dbReference type="InterPro" id="IPR010998">
    <property type="entry name" value="Integrase_recombinase_N"/>
</dbReference>
<evidence type="ECO:0000256" key="12">
    <source>
        <dbReference type="SAM" id="MobiDB-lite"/>
    </source>
</evidence>
<evidence type="ECO:0000313" key="15">
    <source>
        <dbReference type="EMBL" id="GAA2580625.1"/>
    </source>
</evidence>
<evidence type="ECO:0000313" key="16">
    <source>
        <dbReference type="Proteomes" id="UP001501509"/>
    </source>
</evidence>
<dbReference type="Gene3D" id="1.10.443.10">
    <property type="entry name" value="Intergrase catalytic core"/>
    <property type="match status" value="1"/>
</dbReference>
<keyword evidence="16" id="KW-1185">Reference proteome</keyword>
<keyword evidence="7 11" id="KW-0229">DNA integration</keyword>
<dbReference type="PANTHER" id="PTHR30349:SF81">
    <property type="entry name" value="TYROSINE RECOMBINASE XERC"/>
    <property type="match status" value="1"/>
</dbReference>
<feature type="active site" evidence="11">
    <location>
        <position position="293"/>
    </location>
</feature>
<keyword evidence="4 11" id="KW-0963">Cytoplasm</keyword>
<dbReference type="Gene3D" id="1.10.150.130">
    <property type="match status" value="1"/>
</dbReference>
<comment type="similarity">
    <text evidence="2 11">Belongs to the 'phage' integrase family. XerD subfamily.</text>
</comment>
<feature type="domain" description="Tyr recombinase" evidence="13">
    <location>
        <begin position="147"/>
        <end position="338"/>
    </location>
</feature>
<dbReference type="CDD" id="cd00798">
    <property type="entry name" value="INT_XerDC_C"/>
    <property type="match status" value="1"/>
</dbReference>
<dbReference type="PROSITE" id="PS51898">
    <property type="entry name" value="TYR_RECOMBINASE"/>
    <property type="match status" value="1"/>
</dbReference>
<keyword evidence="6 11" id="KW-0159">Chromosome partition</keyword>
<dbReference type="EMBL" id="BAAATD010000001">
    <property type="protein sequence ID" value="GAA2580625.1"/>
    <property type="molecule type" value="Genomic_DNA"/>
</dbReference>
<evidence type="ECO:0000259" key="13">
    <source>
        <dbReference type="PROSITE" id="PS51898"/>
    </source>
</evidence>
<evidence type="ECO:0000256" key="6">
    <source>
        <dbReference type="ARBA" id="ARBA00022829"/>
    </source>
</evidence>